<dbReference type="CDD" id="cd00093">
    <property type="entry name" value="HTH_XRE"/>
    <property type="match status" value="1"/>
</dbReference>
<keyword evidence="4" id="KW-1185">Reference proteome</keyword>
<dbReference type="PANTHER" id="PTHR46558:SF11">
    <property type="entry name" value="HTH-TYPE TRANSCRIPTIONAL REGULATOR XRE"/>
    <property type="match status" value="1"/>
</dbReference>
<comment type="caution">
    <text evidence="3">The sequence shown here is derived from an EMBL/GenBank/DDBJ whole genome shotgun (WGS) entry which is preliminary data.</text>
</comment>
<protein>
    <submittedName>
        <fullName evidence="3">Helix-turn-helix transcriptional regulator</fullName>
    </submittedName>
</protein>
<dbReference type="Gene3D" id="1.10.260.40">
    <property type="entry name" value="lambda repressor-like DNA-binding domains"/>
    <property type="match status" value="1"/>
</dbReference>
<dbReference type="RefSeq" id="WP_245874527.1">
    <property type="nucleotide sequence ID" value="NZ_JBBNOP010000001.1"/>
</dbReference>
<evidence type="ECO:0000259" key="2">
    <source>
        <dbReference type="PROSITE" id="PS50943"/>
    </source>
</evidence>
<dbReference type="PROSITE" id="PS50943">
    <property type="entry name" value="HTH_CROC1"/>
    <property type="match status" value="1"/>
</dbReference>
<evidence type="ECO:0000256" key="1">
    <source>
        <dbReference type="ARBA" id="ARBA00023125"/>
    </source>
</evidence>
<organism evidence="3 4">
    <name type="scientific">Raoultibacter massiliensis</name>
    <dbReference type="NCBI Taxonomy" id="1852371"/>
    <lineage>
        <taxon>Bacteria</taxon>
        <taxon>Bacillati</taxon>
        <taxon>Actinomycetota</taxon>
        <taxon>Coriobacteriia</taxon>
        <taxon>Eggerthellales</taxon>
        <taxon>Eggerthellaceae</taxon>
        <taxon>Raoultibacter</taxon>
    </lineage>
</organism>
<sequence>MGEEIVRLRKAAGLSQQQFATMLGMNRTRLREIEKGTGNPRLSTLIRIANGLGVELKDLVDFEA</sequence>
<evidence type="ECO:0000313" key="4">
    <source>
        <dbReference type="Proteomes" id="UP001487305"/>
    </source>
</evidence>
<dbReference type="PANTHER" id="PTHR46558">
    <property type="entry name" value="TRACRIPTIONAL REGULATORY PROTEIN-RELATED-RELATED"/>
    <property type="match status" value="1"/>
</dbReference>
<proteinExistence type="predicted"/>
<gene>
    <name evidence="3" type="ORF">AAA083_00840</name>
</gene>
<dbReference type="EMBL" id="JBBNOP010000001">
    <property type="protein sequence ID" value="MEQ3361514.1"/>
    <property type="molecule type" value="Genomic_DNA"/>
</dbReference>
<dbReference type="InterPro" id="IPR001387">
    <property type="entry name" value="Cro/C1-type_HTH"/>
</dbReference>
<evidence type="ECO:0000313" key="3">
    <source>
        <dbReference type="EMBL" id="MEQ3361514.1"/>
    </source>
</evidence>
<dbReference type="Proteomes" id="UP001487305">
    <property type="component" value="Unassembled WGS sequence"/>
</dbReference>
<feature type="domain" description="HTH cro/C1-type" evidence="2">
    <location>
        <begin position="5"/>
        <end position="59"/>
    </location>
</feature>
<dbReference type="SMART" id="SM00530">
    <property type="entry name" value="HTH_XRE"/>
    <property type="match status" value="1"/>
</dbReference>
<dbReference type="InterPro" id="IPR010982">
    <property type="entry name" value="Lambda_DNA-bd_dom_sf"/>
</dbReference>
<name>A0ABV1J8V7_9ACTN</name>
<reference evidence="3 4" key="1">
    <citation type="submission" date="2024-04" db="EMBL/GenBank/DDBJ databases">
        <title>Human intestinal bacterial collection.</title>
        <authorList>
            <person name="Pauvert C."/>
            <person name="Hitch T.C.A."/>
            <person name="Clavel T."/>
        </authorList>
    </citation>
    <scope>NUCLEOTIDE SEQUENCE [LARGE SCALE GENOMIC DNA]</scope>
    <source>
        <strain evidence="3 4">CLA-KB-H42</strain>
    </source>
</reference>
<keyword evidence="1" id="KW-0238">DNA-binding</keyword>
<dbReference type="SUPFAM" id="SSF47413">
    <property type="entry name" value="lambda repressor-like DNA-binding domains"/>
    <property type="match status" value="1"/>
</dbReference>
<dbReference type="Pfam" id="PF01381">
    <property type="entry name" value="HTH_3"/>
    <property type="match status" value="1"/>
</dbReference>
<accession>A0ABV1J8V7</accession>